<evidence type="ECO:0008006" key="3">
    <source>
        <dbReference type="Google" id="ProtNLM"/>
    </source>
</evidence>
<proteinExistence type="predicted"/>
<keyword evidence="2" id="KW-1185">Reference proteome</keyword>
<reference evidence="1 2" key="1">
    <citation type="journal article" date="2019" name="Commun. Biol.">
        <title>The bagworm genome reveals a unique fibroin gene that provides high tensile strength.</title>
        <authorList>
            <person name="Kono N."/>
            <person name="Nakamura H."/>
            <person name="Ohtoshi R."/>
            <person name="Tomita M."/>
            <person name="Numata K."/>
            <person name="Arakawa K."/>
        </authorList>
    </citation>
    <scope>NUCLEOTIDE SEQUENCE [LARGE SCALE GENOMIC DNA]</scope>
</reference>
<protein>
    <recommendedName>
        <fullName evidence="3">Mariner Mos1 transposase</fullName>
    </recommendedName>
</protein>
<dbReference type="EMBL" id="BGZK01000004">
    <property type="protein sequence ID" value="GBO99763.1"/>
    <property type="molecule type" value="Genomic_DNA"/>
</dbReference>
<gene>
    <name evidence="1" type="ORF">EVAR_74189_1</name>
</gene>
<evidence type="ECO:0000313" key="2">
    <source>
        <dbReference type="Proteomes" id="UP000299102"/>
    </source>
</evidence>
<evidence type="ECO:0000313" key="1">
    <source>
        <dbReference type="EMBL" id="GBO99763.1"/>
    </source>
</evidence>
<dbReference type="AlphaFoldDB" id="A0A4C1SCK1"/>
<sequence>MTKQEDGIVNLVTVLRINTSTCLARAFERFREKRPRSLVFIHHDNASTHAAKLVLVELRAWLFMRSETKACSRTHCVSGGVLEQDCDRLDLRLSTVQNYISLAETYVNYTLKSKNKTNFALLIWKGTFFKKKSSQKAPTVIRIEPLNYGYLIRRAPRAPTLIDSQNG</sequence>
<accession>A0A4C1SCK1</accession>
<name>A0A4C1SCK1_EUMVA</name>
<comment type="caution">
    <text evidence="1">The sequence shown here is derived from an EMBL/GenBank/DDBJ whole genome shotgun (WGS) entry which is preliminary data.</text>
</comment>
<organism evidence="1 2">
    <name type="scientific">Eumeta variegata</name>
    <name type="common">Bagworm moth</name>
    <name type="synonym">Eumeta japonica</name>
    <dbReference type="NCBI Taxonomy" id="151549"/>
    <lineage>
        <taxon>Eukaryota</taxon>
        <taxon>Metazoa</taxon>
        <taxon>Ecdysozoa</taxon>
        <taxon>Arthropoda</taxon>
        <taxon>Hexapoda</taxon>
        <taxon>Insecta</taxon>
        <taxon>Pterygota</taxon>
        <taxon>Neoptera</taxon>
        <taxon>Endopterygota</taxon>
        <taxon>Lepidoptera</taxon>
        <taxon>Glossata</taxon>
        <taxon>Ditrysia</taxon>
        <taxon>Tineoidea</taxon>
        <taxon>Psychidae</taxon>
        <taxon>Oiketicinae</taxon>
        <taxon>Eumeta</taxon>
    </lineage>
</organism>
<dbReference type="Proteomes" id="UP000299102">
    <property type="component" value="Unassembled WGS sequence"/>
</dbReference>